<evidence type="ECO:0000313" key="2">
    <source>
        <dbReference type="EMBL" id="MRG86083.1"/>
    </source>
</evidence>
<gene>
    <name evidence="2" type="ORF">GH754_07065</name>
</gene>
<keyword evidence="2" id="KW-0378">Hydrolase</keyword>
<dbReference type="InterPro" id="IPR050491">
    <property type="entry name" value="AmpC-like"/>
</dbReference>
<dbReference type="InterPro" id="IPR001466">
    <property type="entry name" value="Beta-lactam-related"/>
</dbReference>
<dbReference type="OrthoDB" id="9797709at2"/>
<keyword evidence="3" id="KW-1185">Reference proteome</keyword>
<dbReference type="EMBL" id="WJNH01000003">
    <property type="protein sequence ID" value="MRG86083.1"/>
    <property type="molecule type" value="Genomic_DNA"/>
</dbReference>
<name>A0A6G1X505_9BACI</name>
<dbReference type="Gene3D" id="3.40.710.10">
    <property type="entry name" value="DD-peptidase/beta-lactamase superfamily"/>
    <property type="match status" value="1"/>
</dbReference>
<dbReference type="PANTHER" id="PTHR46825:SF12">
    <property type="entry name" value="PENICILLIN-BINDING PROTEIN 4"/>
    <property type="match status" value="1"/>
</dbReference>
<protein>
    <submittedName>
        <fullName evidence="2">Serine hydrolase</fullName>
    </submittedName>
</protein>
<evidence type="ECO:0000259" key="1">
    <source>
        <dbReference type="Pfam" id="PF00144"/>
    </source>
</evidence>
<dbReference type="GO" id="GO:0016787">
    <property type="term" value="F:hydrolase activity"/>
    <property type="evidence" value="ECO:0007669"/>
    <property type="project" value="UniProtKB-KW"/>
</dbReference>
<accession>A0A6G1X505</accession>
<dbReference type="Proteomes" id="UP000480185">
    <property type="component" value="Unassembled WGS sequence"/>
</dbReference>
<proteinExistence type="predicted"/>
<feature type="domain" description="Beta-lactamase-related" evidence="1">
    <location>
        <begin position="8"/>
        <end position="328"/>
    </location>
</feature>
<evidence type="ECO:0000313" key="3">
    <source>
        <dbReference type="Proteomes" id="UP000480185"/>
    </source>
</evidence>
<dbReference type="RefSeq" id="WP_153727998.1">
    <property type="nucleotide sequence ID" value="NZ_WJNH01000003.1"/>
</dbReference>
<organism evidence="2 3">
    <name type="scientific">Salinibacillus xinjiangensis</name>
    <dbReference type="NCBI Taxonomy" id="1229268"/>
    <lineage>
        <taxon>Bacteria</taxon>
        <taxon>Bacillati</taxon>
        <taxon>Bacillota</taxon>
        <taxon>Bacilli</taxon>
        <taxon>Bacillales</taxon>
        <taxon>Bacillaceae</taxon>
        <taxon>Salinibacillus</taxon>
    </lineage>
</organism>
<dbReference type="AlphaFoldDB" id="A0A6G1X505"/>
<dbReference type="Pfam" id="PF00144">
    <property type="entry name" value="Beta-lactamase"/>
    <property type="match status" value="1"/>
</dbReference>
<sequence>MKLKNINIAERMNHYQVAGLSLAIIEDGQISKTQNYGVKEFGRDQSIHSNTVFNACSVSKFSTSMLVMCLASEGLLDLDKDVNEILISLKLPDHHRHTRRRKVTLRNLLCHQSGIIDPEDSFLDLKSNDEVPSALDLLKGRTNYCKQPIEVNYEPGSDFHYTDAGFCLIQQVIEDVMQQPFIDIMQERILEPLKMGKSSFISSKAEAKEKGVSCGHNKEGSLVEEGYPIYPYPACSGLWTSSTDLATLVIELMNSLKRQSKIGLSASLAQEMIQSQGYKSWAGLGMFLDEVDEEVEISSLGWGEGFQCMMVGFPYQGTGLTVMTNTNLGVHQLKGIIGEIYQSMKL</sequence>
<comment type="caution">
    <text evidence="2">The sequence shown here is derived from an EMBL/GenBank/DDBJ whole genome shotgun (WGS) entry which is preliminary data.</text>
</comment>
<dbReference type="PANTHER" id="PTHR46825">
    <property type="entry name" value="D-ALANYL-D-ALANINE-CARBOXYPEPTIDASE/ENDOPEPTIDASE AMPH"/>
    <property type="match status" value="1"/>
</dbReference>
<dbReference type="InterPro" id="IPR012338">
    <property type="entry name" value="Beta-lactam/transpept-like"/>
</dbReference>
<reference evidence="2 3" key="1">
    <citation type="submission" date="2019-11" db="EMBL/GenBank/DDBJ databases">
        <authorList>
            <person name="Li J."/>
        </authorList>
    </citation>
    <scope>NUCLEOTIDE SEQUENCE [LARGE SCALE GENOMIC DNA]</scope>
    <source>
        <strain evidence="2 3">J4</strain>
    </source>
</reference>
<dbReference type="SUPFAM" id="SSF56601">
    <property type="entry name" value="beta-lactamase/transpeptidase-like"/>
    <property type="match status" value="1"/>
</dbReference>